<keyword evidence="3" id="KW-1185">Reference proteome</keyword>
<accession>A0A4Q9P979</accession>
<feature type="region of interest" description="Disordered" evidence="1">
    <location>
        <begin position="89"/>
        <end position="118"/>
    </location>
</feature>
<dbReference type="EMBL" id="ML145391">
    <property type="protein sequence ID" value="TBU51124.1"/>
    <property type="molecule type" value="Genomic_DNA"/>
</dbReference>
<evidence type="ECO:0000313" key="2">
    <source>
        <dbReference type="EMBL" id="TBU51124.1"/>
    </source>
</evidence>
<feature type="compositionally biased region" description="Basic and acidic residues" evidence="1">
    <location>
        <begin position="93"/>
        <end position="107"/>
    </location>
</feature>
<dbReference type="AlphaFoldDB" id="A0A4Q9P979"/>
<proteinExistence type="predicted"/>
<evidence type="ECO:0000256" key="1">
    <source>
        <dbReference type="SAM" id="MobiDB-lite"/>
    </source>
</evidence>
<organism evidence="2 3">
    <name type="scientific">Dichomitus squalens</name>
    <dbReference type="NCBI Taxonomy" id="114155"/>
    <lineage>
        <taxon>Eukaryota</taxon>
        <taxon>Fungi</taxon>
        <taxon>Dikarya</taxon>
        <taxon>Basidiomycota</taxon>
        <taxon>Agaricomycotina</taxon>
        <taxon>Agaricomycetes</taxon>
        <taxon>Polyporales</taxon>
        <taxon>Polyporaceae</taxon>
        <taxon>Dichomitus</taxon>
    </lineage>
</organism>
<protein>
    <submittedName>
        <fullName evidence="2">Uncharacterized protein</fullName>
    </submittedName>
</protein>
<gene>
    <name evidence="2" type="ORF">BD310DRAFT_982916</name>
</gene>
<feature type="compositionally biased region" description="Acidic residues" evidence="1">
    <location>
        <begin position="108"/>
        <end position="118"/>
    </location>
</feature>
<name>A0A4Q9P979_9APHY</name>
<sequence length="118" mass="13050">MALGATTLRRVSAAILLAGSGSLPVQIQMTPRTPKTPQALNVLTSFNRLRKLGRKVRLLLGQLSQKLGPLPSWIAPYKEDGRKVRPRKFKSALGEDPHASEEEHALEVEEVEDDKDVE</sequence>
<reference evidence="2 3" key="1">
    <citation type="submission" date="2019-01" db="EMBL/GenBank/DDBJ databases">
        <title>Draft genome sequences of three monokaryotic isolates of the white-rot basidiomycete fungus Dichomitus squalens.</title>
        <authorList>
            <consortium name="DOE Joint Genome Institute"/>
            <person name="Lopez S.C."/>
            <person name="Andreopoulos B."/>
            <person name="Pangilinan J."/>
            <person name="Lipzen A."/>
            <person name="Riley R."/>
            <person name="Ahrendt S."/>
            <person name="Ng V."/>
            <person name="Barry K."/>
            <person name="Daum C."/>
            <person name="Grigoriev I.V."/>
            <person name="Hilden K.S."/>
            <person name="Makela M.R."/>
            <person name="de Vries R.P."/>
        </authorList>
    </citation>
    <scope>NUCLEOTIDE SEQUENCE [LARGE SCALE GENOMIC DNA]</scope>
    <source>
        <strain evidence="2 3">CBS 464.89</strain>
    </source>
</reference>
<evidence type="ECO:0000313" key="3">
    <source>
        <dbReference type="Proteomes" id="UP000292082"/>
    </source>
</evidence>
<dbReference type="Proteomes" id="UP000292082">
    <property type="component" value="Unassembled WGS sequence"/>
</dbReference>